<reference evidence="1 2" key="1">
    <citation type="journal article" date="2019" name="Emerg. Microbes Infect.">
        <title>Comprehensive subspecies identification of 175 nontuberculous mycobacteria species based on 7547 genomic profiles.</title>
        <authorList>
            <person name="Matsumoto Y."/>
            <person name="Kinjo T."/>
            <person name="Motooka D."/>
            <person name="Nabeya D."/>
            <person name="Jung N."/>
            <person name="Uechi K."/>
            <person name="Horii T."/>
            <person name="Iida T."/>
            <person name="Fujita J."/>
            <person name="Nakamura S."/>
        </authorList>
    </citation>
    <scope>NUCLEOTIDE SEQUENCE [LARGE SCALE GENOMIC DNA]</scope>
    <source>
        <strain evidence="1 2">JCM 6391</strain>
    </source>
</reference>
<dbReference type="AlphaFoldDB" id="A0A7I7JL38"/>
<evidence type="ECO:0000313" key="1">
    <source>
        <dbReference type="EMBL" id="BBX12128.1"/>
    </source>
</evidence>
<dbReference type="KEGG" id="mnm:MNVM_12090"/>
<proteinExistence type="predicted"/>
<gene>
    <name evidence="1" type="ORF">MNVM_12090</name>
</gene>
<dbReference type="Proteomes" id="UP000466997">
    <property type="component" value="Chromosome"/>
</dbReference>
<evidence type="ECO:0000313" key="2">
    <source>
        <dbReference type="Proteomes" id="UP000466997"/>
    </source>
</evidence>
<name>A0A7I7JL38_9MYCO</name>
<dbReference type="EMBL" id="AP022562">
    <property type="protein sequence ID" value="BBX12128.1"/>
    <property type="molecule type" value="Genomic_DNA"/>
</dbReference>
<organism evidence="1 2">
    <name type="scientific">Mycobacterium novum</name>
    <dbReference type="NCBI Taxonomy" id="2492438"/>
    <lineage>
        <taxon>Bacteria</taxon>
        <taxon>Bacillati</taxon>
        <taxon>Actinomycetota</taxon>
        <taxon>Actinomycetes</taxon>
        <taxon>Mycobacteriales</taxon>
        <taxon>Mycobacteriaceae</taxon>
        <taxon>Mycobacterium</taxon>
    </lineage>
</organism>
<protein>
    <submittedName>
        <fullName evidence="1">Uncharacterized protein</fullName>
    </submittedName>
</protein>
<accession>A0A7I7JL38</accession>
<sequence>MASLEELDDLINAVAAEANHEPGASRRRRLDAAFNVLDRAADGF</sequence>
<dbReference type="RefSeq" id="WP_013827563.1">
    <property type="nucleotide sequence ID" value="NZ_AP022562.1"/>
</dbReference>
<keyword evidence="2" id="KW-1185">Reference proteome</keyword>